<keyword evidence="3" id="KW-0934">Plastid</keyword>
<evidence type="ECO:0000259" key="8">
    <source>
        <dbReference type="SMART" id="SM00382"/>
    </source>
</evidence>
<dbReference type="CDD" id="cd19507">
    <property type="entry name" value="RecA-like_Ycf46-like"/>
    <property type="match status" value="1"/>
</dbReference>
<keyword evidence="4" id="KW-0547">Nucleotide-binding</keyword>
<dbReference type="AlphaFoldDB" id="A0A3B0XM26"/>
<keyword evidence="5" id="KW-0067">ATP-binding</keyword>
<proteinExistence type="inferred from homology"/>
<dbReference type="Pfam" id="PF00004">
    <property type="entry name" value="AAA"/>
    <property type="match status" value="1"/>
</dbReference>
<keyword evidence="9" id="KW-0132">Cell division</keyword>
<evidence type="ECO:0000256" key="1">
    <source>
        <dbReference type="ARBA" id="ARBA00004229"/>
    </source>
</evidence>
<keyword evidence="2" id="KW-0150">Chloroplast</keyword>
<protein>
    <recommendedName>
        <fullName evidence="7">Uncharacterized AAA domain-containing protein ycf46</fullName>
    </recommendedName>
</protein>
<evidence type="ECO:0000256" key="7">
    <source>
        <dbReference type="ARBA" id="ARBA00040480"/>
    </source>
</evidence>
<dbReference type="PANTHER" id="PTHR42960">
    <property type="entry name" value="YCF46 PROTEIN"/>
    <property type="match status" value="1"/>
</dbReference>
<gene>
    <name evidence="9" type="ORF">MNBD_GAMMA09-2043</name>
</gene>
<dbReference type="InterPro" id="IPR003959">
    <property type="entry name" value="ATPase_AAA_core"/>
</dbReference>
<dbReference type="InterPro" id="IPR003593">
    <property type="entry name" value="AAA+_ATPase"/>
</dbReference>
<reference evidence="9" key="1">
    <citation type="submission" date="2018-06" db="EMBL/GenBank/DDBJ databases">
        <authorList>
            <person name="Zhirakovskaya E."/>
        </authorList>
    </citation>
    <scope>NUCLEOTIDE SEQUENCE</scope>
</reference>
<dbReference type="Gene3D" id="1.10.8.60">
    <property type="match status" value="1"/>
</dbReference>
<dbReference type="PANTHER" id="PTHR42960:SF1">
    <property type="entry name" value="YCF46 PROTEIN"/>
    <property type="match status" value="1"/>
</dbReference>
<evidence type="ECO:0000256" key="5">
    <source>
        <dbReference type="ARBA" id="ARBA00022840"/>
    </source>
</evidence>
<dbReference type="SMART" id="SM00382">
    <property type="entry name" value="AAA"/>
    <property type="match status" value="1"/>
</dbReference>
<dbReference type="Gene3D" id="3.40.50.300">
    <property type="entry name" value="P-loop containing nucleotide triphosphate hydrolases"/>
    <property type="match status" value="1"/>
</dbReference>
<evidence type="ECO:0000256" key="2">
    <source>
        <dbReference type="ARBA" id="ARBA00022528"/>
    </source>
</evidence>
<keyword evidence="9" id="KW-0131">Cell cycle</keyword>
<accession>A0A3B0XM26</accession>
<dbReference type="SUPFAM" id="SSF52540">
    <property type="entry name" value="P-loop containing nucleoside triphosphate hydrolases"/>
    <property type="match status" value="1"/>
</dbReference>
<dbReference type="GO" id="GO:0016887">
    <property type="term" value="F:ATP hydrolysis activity"/>
    <property type="evidence" value="ECO:0007669"/>
    <property type="project" value="InterPro"/>
</dbReference>
<dbReference type="InterPro" id="IPR027417">
    <property type="entry name" value="P-loop_NTPase"/>
</dbReference>
<evidence type="ECO:0000256" key="3">
    <source>
        <dbReference type="ARBA" id="ARBA00022640"/>
    </source>
</evidence>
<sequence length="490" mass="55272">MPDNQDLELLVHGHIPIITIESYEERRVLKLLTKAAQARYLPIYQWTVTDGLLRLDLNLEPQTDISEPQDVLKHIKSSKLQGIYILLDFDAYLEDPVNVRLLKEIAMMFDSNKGKLVLLSHQFSLPSNLLPLSARFSLKLPDVATLEQLIRDEARQWQDGGQERVRTDRKTLSKLIQNLSGLTHRDAKRLIRNAIIDDGAITESDLPEVMQAKYELLNQDNTLSFEFETAHFSDLGGMSKLKSWLNLRKTIFTQTEKTSLDTPKGILLLGVQGCGKSLAAKAVAGIWDIPLLRLDFGRLYDKYVGETEKNLRQALHTAEVMSPCVLWIDELEKGIAAGSDDQGTSKRLLGTLLTWMSEKKARVFIVATANQIDALPPELIRKGRLDEIFFVDLPDHESRAQIFKIHLEKREINHKDLELDRAAAACDGFSGSEIEQAIVSAIYTSHGTGQPLSTDSIMHSINKTRPLSVVMAEKINHLRQWASERTVPVD</sequence>
<evidence type="ECO:0000256" key="4">
    <source>
        <dbReference type="ARBA" id="ARBA00022741"/>
    </source>
</evidence>
<name>A0A3B0XM26_9ZZZZ</name>
<dbReference type="GO" id="GO:0051301">
    <property type="term" value="P:cell division"/>
    <property type="evidence" value="ECO:0007669"/>
    <property type="project" value="UniProtKB-KW"/>
</dbReference>
<feature type="domain" description="AAA+ ATPase" evidence="8">
    <location>
        <begin position="262"/>
        <end position="395"/>
    </location>
</feature>
<organism evidence="9">
    <name type="scientific">hydrothermal vent metagenome</name>
    <dbReference type="NCBI Taxonomy" id="652676"/>
    <lineage>
        <taxon>unclassified sequences</taxon>
        <taxon>metagenomes</taxon>
        <taxon>ecological metagenomes</taxon>
    </lineage>
</organism>
<dbReference type="GO" id="GO:0005524">
    <property type="term" value="F:ATP binding"/>
    <property type="evidence" value="ECO:0007669"/>
    <property type="project" value="UniProtKB-KW"/>
</dbReference>
<comment type="similarity">
    <text evidence="6">Belongs to the AAA ATPase family. Highly divergent.</text>
</comment>
<evidence type="ECO:0000313" key="9">
    <source>
        <dbReference type="EMBL" id="VAW68621.1"/>
    </source>
</evidence>
<dbReference type="EMBL" id="UOFI01000135">
    <property type="protein sequence ID" value="VAW68621.1"/>
    <property type="molecule type" value="Genomic_DNA"/>
</dbReference>
<dbReference type="GO" id="GO:0009507">
    <property type="term" value="C:chloroplast"/>
    <property type="evidence" value="ECO:0007669"/>
    <property type="project" value="UniProtKB-SubCell"/>
</dbReference>
<evidence type="ECO:0000256" key="6">
    <source>
        <dbReference type="ARBA" id="ARBA00038088"/>
    </source>
</evidence>
<dbReference type="InterPro" id="IPR052381">
    <property type="entry name" value="AAA_domain_protein"/>
</dbReference>
<comment type="subcellular location">
    <subcellularLocation>
        <location evidence="1">Plastid</location>
        <location evidence="1">Chloroplast</location>
    </subcellularLocation>
</comment>